<reference evidence="1 2" key="1">
    <citation type="journal article" date="2024" name="G3 (Bethesda)">
        <title>Genome assembly of Hibiscus sabdariffa L. provides insights into metabolisms of medicinal natural products.</title>
        <authorList>
            <person name="Kim T."/>
        </authorList>
    </citation>
    <scope>NUCLEOTIDE SEQUENCE [LARGE SCALE GENOMIC DNA]</scope>
    <source>
        <strain evidence="1">TK-2024</strain>
        <tissue evidence="1">Old leaves</tissue>
    </source>
</reference>
<name>A0ABR2SKY0_9ROSI</name>
<sequence length="127" mass="14413">MRSTQNGAQLILNHKTSVTIMVNVVQMLFAALTRHRKPFSIPKGLIHDISKQWKYVSRPAGPWEETSFLVLTNKLFNVETSSSHNCIVSYLQQFHLVSMVTHKLDEPVPGDMVQKSSRACCVDCKQK</sequence>
<comment type="caution">
    <text evidence="1">The sequence shown here is derived from an EMBL/GenBank/DDBJ whole genome shotgun (WGS) entry which is preliminary data.</text>
</comment>
<dbReference type="EMBL" id="JBBPBN010000013">
    <property type="protein sequence ID" value="KAK9025802.1"/>
    <property type="molecule type" value="Genomic_DNA"/>
</dbReference>
<proteinExistence type="predicted"/>
<evidence type="ECO:0000313" key="1">
    <source>
        <dbReference type="EMBL" id="KAK9025802.1"/>
    </source>
</evidence>
<dbReference type="Proteomes" id="UP001396334">
    <property type="component" value="Unassembled WGS sequence"/>
</dbReference>
<gene>
    <name evidence="1" type="ORF">V6N11_038657</name>
</gene>
<organism evidence="1 2">
    <name type="scientific">Hibiscus sabdariffa</name>
    <name type="common">roselle</name>
    <dbReference type="NCBI Taxonomy" id="183260"/>
    <lineage>
        <taxon>Eukaryota</taxon>
        <taxon>Viridiplantae</taxon>
        <taxon>Streptophyta</taxon>
        <taxon>Embryophyta</taxon>
        <taxon>Tracheophyta</taxon>
        <taxon>Spermatophyta</taxon>
        <taxon>Magnoliopsida</taxon>
        <taxon>eudicotyledons</taxon>
        <taxon>Gunneridae</taxon>
        <taxon>Pentapetalae</taxon>
        <taxon>rosids</taxon>
        <taxon>malvids</taxon>
        <taxon>Malvales</taxon>
        <taxon>Malvaceae</taxon>
        <taxon>Malvoideae</taxon>
        <taxon>Hibiscus</taxon>
    </lineage>
</organism>
<keyword evidence="2" id="KW-1185">Reference proteome</keyword>
<evidence type="ECO:0000313" key="2">
    <source>
        <dbReference type="Proteomes" id="UP001396334"/>
    </source>
</evidence>
<protein>
    <submittedName>
        <fullName evidence="1">Uncharacterized protein</fullName>
    </submittedName>
</protein>
<accession>A0ABR2SKY0</accession>